<proteinExistence type="predicted"/>
<protein>
    <recommendedName>
        <fullName evidence="1">Thioredoxin-like fold domain-containing protein</fullName>
    </recommendedName>
</protein>
<dbReference type="Gene3D" id="3.40.30.10">
    <property type="entry name" value="Glutaredoxin"/>
    <property type="match status" value="1"/>
</dbReference>
<evidence type="ECO:0000259" key="1">
    <source>
        <dbReference type="Pfam" id="PF13192"/>
    </source>
</evidence>
<sequence>MITIQFVTVPGCHECAKAKKIFEELKPQYPEMQITEIDVTSPEGMTLVQKYGIFSSPGIIVNGELFSTGALKKDEFIKKLDELRK</sequence>
<dbReference type="EMBL" id="MEYI01000007">
    <property type="protein sequence ID" value="OGD24286.1"/>
    <property type="molecule type" value="Genomic_DNA"/>
</dbReference>
<comment type="caution">
    <text evidence="2">The sequence shown here is derived from an EMBL/GenBank/DDBJ whole genome shotgun (WGS) entry which is preliminary data.</text>
</comment>
<feature type="domain" description="Thioredoxin-like fold" evidence="1">
    <location>
        <begin position="7"/>
        <end position="80"/>
    </location>
</feature>
<organism evidence="2 3">
    <name type="scientific">Candidatus Azambacteria bacterium RBG_16_47_10</name>
    <dbReference type="NCBI Taxonomy" id="1797292"/>
    <lineage>
        <taxon>Bacteria</taxon>
        <taxon>Candidatus Azamiibacteriota</taxon>
    </lineage>
</organism>
<reference evidence="2 3" key="1">
    <citation type="journal article" date="2016" name="Nat. Commun.">
        <title>Thousands of microbial genomes shed light on interconnected biogeochemical processes in an aquifer system.</title>
        <authorList>
            <person name="Anantharaman K."/>
            <person name="Brown C.T."/>
            <person name="Hug L.A."/>
            <person name="Sharon I."/>
            <person name="Castelle C.J."/>
            <person name="Probst A.J."/>
            <person name="Thomas B.C."/>
            <person name="Singh A."/>
            <person name="Wilkins M.J."/>
            <person name="Karaoz U."/>
            <person name="Brodie E.L."/>
            <person name="Williams K.H."/>
            <person name="Hubbard S.S."/>
            <person name="Banfield J.F."/>
        </authorList>
    </citation>
    <scope>NUCLEOTIDE SEQUENCE [LARGE SCALE GENOMIC DNA]</scope>
</reference>
<evidence type="ECO:0000313" key="2">
    <source>
        <dbReference type="EMBL" id="OGD24286.1"/>
    </source>
</evidence>
<dbReference type="Pfam" id="PF13192">
    <property type="entry name" value="Thioredoxin_3"/>
    <property type="match status" value="1"/>
</dbReference>
<dbReference type="Proteomes" id="UP000176639">
    <property type="component" value="Unassembled WGS sequence"/>
</dbReference>
<dbReference type="CDD" id="cd02947">
    <property type="entry name" value="TRX_family"/>
    <property type="match status" value="1"/>
</dbReference>
<evidence type="ECO:0000313" key="3">
    <source>
        <dbReference type="Proteomes" id="UP000176639"/>
    </source>
</evidence>
<dbReference type="InterPro" id="IPR012336">
    <property type="entry name" value="Thioredoxin-like_fold"/>
</dbReference>
<dbReference type="PROSITE" id="PS51354">
    <property type="entry name" value="GLUTAREDOXIN_2"/>
    <property type="match status" value="1"/>
</dbReference>
<dbReference type="SUPFAM" id="SSF52833">
    <property type="entry name" value="Thioredoxin-like"/>
    <property type="match status" value="1"/>
</dbReference>
<accession>A0A1F5B0Y2</accession>
<dbReference type="InterPro" id="IPR036249">
    <property type="entry name" value="Thioredoxin-like_sf"/>
</dbReference>
<dbReference type="AlphaFoldDB" id="A0A1F5B0Y2"/>
<gene>
    <name evidence="2" type="ORF">A2Z10_02680</name>
</gene>
<name>A0A1F5B0Y2_9BACT</name>